<dbReference type="Gene3D" id="2.40.160.20">
    <property type="match status" value="1"/>
</dbReference>
<dbReference type="Proteomes" id="UP000029223">
    <property type="component" value="Unassembled WGS sequence"/>
</dbReference>
<evidence type="ECO:0000313" key="5">
    <source>
        <dbReference type="Proteomes" id="UP000029223"/>
    </source>
</evidence>
<dbReference type="InterPro" id="IPR027385">
    <property type="entry name" value="Beta-barrel_OMP"/>
</dbReference>
<accession>A0ABQ0JM23</accession>
<organism evidence="4 5">
    <name type="scientific">Vibrio variabilis</name>
    <dbReference type="NCBI Taxonomy" id="990271"/>
    <lineage>
        <taxon>Bacteria</taxon>
        <taxon>Pseudomonadati</taxon>
        <taxon>Pseudomonadota</taxon>
        <taxon>Gammaproteobacteria</taxon>
        <taxon>Vibrionales</taxon>
        <taxon>Vibrionaceae</taxon>
        <taxon>Vibrio</taxon>
    </lineage>
</organism>
<evidence type="ECO:0000256" key="2">
    <source>
        <dbReference type="SAM" id="SignalP"/>
    </source>
</evidence>
<keyword evidence="1 2" id="KW-0732">Signal</keyword>
<comment type="caution">
    <text evidence="4">The sequence shown here is derived from an EMBL/GenBank/DDBJ whole genome shotgun (WGS) entry which is preliminary data.</text>
</comment>
<feature type="domain" description="Outer membrane protein beta-barrel" evidence="3">
    <location>
        <begin position="5"/>
        <end position="172"/>
    </location>
</feature>
<sequence>MKKLALAGLIAASVSTPVLAEKANRVGLMFTQVEADISVYGLELTHAAQGWGLEYGRQLNRVFGINLSYDNTRFVDGYDISNLKLGTDIGYEFQANETTVLKPYVEVGVNYASEFMGDNDIYRDFNHYCGIGLRAEMTSFYIDVSKTSSWITVANTPFDINYPQYVVSAGFTF</sequence>
<dbReference type="Pfam" id="PF13505">
    <property type="entry name" value="OMP_b-brl"/>
    <property type="match status" value="1"/>
</dbReference>
<evidence type="ECO:0000256" key="1">
    <source>
        <dbReference type="ARBA" id="ARBA00022729"/>
    </source>
</evidence>
<evidence type="ECO:0000313" key="4">
    <source>
        <dbReference type="EMBL" id="GAL29797.1"/>
    </source>
</evidence>
<name>A0ABQ0JM23_9VIBR</name>
<reference evidence="5" key="1">
    <citation type="submission" date="2014-09" db="EMBL/GenBank/DDBJ databases">
        <title>Vibrio variabilis JCM 19239. (C206) whole genome shotgun sequence.</title>
        <authorList>
            <person name="Sawabe T."/>
            <person name="Meirelles P."/>
            <person name="Nakanishi M."/>
            <person name="Sayaka M."/>
            <person name="Hattori M."/>
            <person name="Ohkuma M."/>
        </authorList>
    </citation>
    <scope>NUCLEOTIDE SEQUENCE [LARGE SCALE GENOMIC DNA]</scope>
    <source>
        <strain evidence="5">JCM 19239</strain>
    </source>
</reference>
<protein>
    <recommendedName>
        <fullName evidence="3">Outer membrane protein beta-barrel domain-containing protein</fullName>
    </recommendedName>
</protein>
<feature type="chain" id="PRO_5046065041" description="Outer membrane protein beta-barrel domain-containing protein" evidence="2">
    <location>
        <begin position="21"/>
        <end position="173"/>
    </location>
</feature>
<evidence type="ECO:0000259" key="3">
    <source>
        <dbReference type="Pfam" id="PF13505"/>
    </source>
</evidence>
<dbReference type="EMBL" id="BBMS01000074">
    <property type="protein sequence ID" value="GAL29797.1"/>
    <property type="molecule type" value="Genomic_DNA"/>
</dbReference>
<feature type="signal peptide" evidence="2">
    <location>
        <begin position="1"/>
        <end position="20"/>
    </location>
</feature>
<dbReference type="SUPFAM" id="SSF56925">
    <property type="entry name" value="OMPA-like"/>
    <property type="match status" value="1"/>
</dbReference>
<gene>
    <name evidence="4" type="ORF">JCM19239_7057</name>
</gene>
<dbReference type="InterPro" id="IPR011250">
    <property type="entry name" value="OMP/PagP_B-barrel"/>
</dbReference>
<proteinExistence type="predicted"/>
<keyword evidence="5" id="KW-1185">Reference proteome</keyword>